<evidence type="ECO:0000313" key="15">
    <source>
        <dbReference type="Proteomes" id="UP000176288"/>
    </source>
</evidence>
<dbReference type="SUPFAM" id="SSF54862">
    <property type="entry name" value="4Fe-4S ferredoxins"/>
    <property type="match status" value="1"/>
</dbReference>
<dbReference type="InterPro" id="IPR001041">
    <property type="entry name" value="2Fe-2S_ferredoxin-type"/>
</dbReference>
<feature type="domain" description="4Fe-4S His(Cys)3-ligated-type" evidence="13">
    <location>
        <begin position="92"/>
        <end position="131"/>
    </location>
</feature>
<dbReference type="InterPro" id="IPR006657">
    <property type="entry name" value="MoPterin_dinucl-bd_dom"/>
</dbReference>
<dbReference type="GO" id="GO:0016020">
    <property type="term" value="C:membrane"/>
    <property type="evidence" value="ECO:0007669"/>
    <property type="project" value="InterPro"/>
</dbReference>
<feature type="domain" description="4Fe-4S Mo/W bis-MGD-type" evidence="12">
    <location>
        <begin position="291"/>
        <end position="347"/>
    </location>
</feature>
<dbReference type="FunFam" id="3.10.20.740:FF:000001">
    <property type="entry name" value="NADH-quinone oxidoreductase subunit G"/>
    <property type="match status" value="1"/>
</dbReference>
<dbReference type="STRING" id="1912795.BK816_01825"/>
<evidence type="ECO:0000259" key="13">
    <source>
        <dbReference type="PROSITE" id="PS51839"/>
    </source>
</evidence>
<dbReference type="PROSITE" id="PS00642">
    <property type="entry name" value="COMPLEX1_75K_2"/>
    <property type="match status" value="1"/>
</dbReference>
<dbReference type="PROSITE" id="PS51085">
    <property type="entry name" value="2FE2S_FER_2"/>
    <property type="match status" value="1"/>
</dbReference>
<name>A0A1D9MJ29_9ACTO</name>
<comment type="cofactor">
    <cofactor evidence="10">
        <name>[2Fe-2S] cluster</name>
        <dbReference type="ChEBI" id="CHEBI:190135"/>
    </cofactor>
</comment>
<dbReference type="Pfam" id="PF22151">
    <property type="entry name" value="Fer4_NDSU1"/>
    <property type="match status" value="1"/>
</dbReference>
<evidence type="ECO:0000256" key="3">
    <source>
        <dbReference type="ARBA" id="ARBA00022485"/>
    </source>
</evidence>
<dbReference type="InterPro" id="IPR054351">
    <property type="entry name" value="NADH_UbQ_OxRdtase_ferredoxin"/>
</dbReference>
<evidence type="ECO:0000256" key="9">
    <source>
        <dbReference type="ARBA" id="ARBA00023027"/>
    </source>
</evidence>
<dbReference type="GO" id="GO:0042773">
    <property type="term" value="P:ATP synthesis coupled electron transport"/>
    <property type="evidence" value="ECO:0007669"/>
    <property type="project" value="InterPro"/>
</dbReference>
<dbReference type="RefSeq" id="WP_071163655.1">
    <property type="nucleotide sequence ID" value="NZ_CP017812.1"/>
</dbReference>
<dbReference type="Gene3D" id="3.10.20.740">
    <property type="match status" value="1"/>
</dbReference>
<dbReference type="GO" id="GO:0046872">
    <property type="term" value="F:metal ion binding"/>
    <property type="evidence" value="ECO:0007669"/>
    <property type="project" value="UniProtKB-KW"/>
</dbReference>
<dbReference type="PROSITE" id="PS00641">
    <property type="entry name" value="COMPLEX1_75K_1"/>
    <property type="match status" value="1"/>
</dbReference>
<comment type="similarity">
    <text evidence="2">Belongs to the complex I 75 kDa subunit family.</text>
</comment>
<keyword evidence="9" id="KW-0520">NAD</keyword>
<evidence type="ECO:0000256" key="7">
    <source>
        <dbReference type="ARBA" id="ARBA00023004"/>
    </source>
</evidence>
<dbReference type="GO" id="GO:0043546">
    <property type="term" value="F:molybdopterin cofactor binding"/>
    <property type="evidence" value="ECO:0007669"/>
    <property type="project" value="InterPro"/>
</dbReference>
<evidence type="ECO:0000256" key="4">
    <source>
        <dbReference type="ARBA" id="ARBA00022714"/>
    </source>
</evidence>
<proteinExistence type="inferred from homology"/>
<dbReference type="EMBL" id="CP017812">
    <property type="protein sequence ID" value="AOZ72189.1"/>
    <property type="molecule type" value="Genomic_DNA"/>
</dbReference>
<accession>A0A1D9MJ29</accession>
<dbReference type="Pfam" id="PF10588">
    <property type="entry name" value="NADH-G_4Fe-4S_3"/>
    <property type="match status" value="1"/>
</dbReference>
<feature type="domain" description="2Fe-2S ferredoxin-type" evidence="11">
    <location>
        <begin position="3"/>
        <end position="90"/>
    </location>
</feature>
<dbReference type="Gene3D" id="2.40.40.20">
    <property type="match status" value="1"/>
</dbReference>
<dbReference type="Pfam" id="PF01568">
    <property type="entry name" value="Molydop_binding"/>
    <property type="match status" value="1"/>
</dbReference>
<evidence type="ECO:0000259" key="11">
    <source>
        <dbReference type="PROSITE" id="PS51085"/>
    </source>
</evidence>
<dbReference type="NCBIfam" id="NF005895">
    <property type="entry name" value="PRK07860.1"/>
    <property type="match status" value="1"/>
</dbReference>
<organism evidence="14 15">
    <name type="scientific">Boudabousia tangfeifanii</name>
    <dbReference type="NCBI Taxonomy" id="1912795"/>
    <lineage>
        <taxon>Bacteria</taxon>
        <taxon>Bacillati</taxon>
        <taxon>Actinomycetota</taxon>
        <taxon>Actinomycetes</taxon>
        <taxon>Actinomycetales</taxon>
        <taxon>Actinomycetaceae</taxon>
        <taxon>Boudabousia</taxon>
    </lineage>
</organism>
<keyword evidence="5" id="KW-0479">Metal-binding</keyword>
<dbReference type="PANTHER" id="PTHR43105:SF12">
    <property type="entry name" value="NADH-QUINONE OXIDOREDUCTASE SUBUNIT G"/>
    <property type="match status" value="1"/>
</dbReference>
<dbReference type="Gene3D" id="3.40.50.740">
    <property type="match status" value="2"/>
</dbReference>
<keyword evidence="15" id="KW-1185">Reference proteome</keyword>
<dbReference type="InterPro" id="IPR000283">
    <property type="entry name" value="NADH_UbQ_OxRdtase_75kDa_su_CS"/>
</dbReference>
<comment type="cofactor">
    <cofactor evidence="1">
        <name>[4Fe-4S] cluster</name>
        <dbReference type="ChEBI" id="CHEBI:49883"/>
    </cofactor>
</comment>
<dbReference type="CDD" id="cd00207">
    <property type="entry name" value="fer2"/>
    <property type="match status" value="1"/>
</dbReference>
<keyword evidence="6" id="KW-1278">Translocase</keyword>
<dbReference type="InterPro" id="IPR006656">
    <property type="entry name" value="Mopterin_OxRdtase"/>
</dbReference>
<dbReference type="SUPFAM" id="SSF54292">
    <property type="entry name" value="2Fe-2S ferredoxin-like"/>
    <property type="match status" value="1"/>
</dbReference>
<keyword evidence="4" id="KW-0001">2Fe-2S</keyword>
<dbReference type="SMART" id="SM00929">
    <property type="entry name" value="NADH-G_4Fe-4S_3"/>
    <property type="match status" value="1"/>
</dbReference>
<dbReference type="Proteomes" id="UP000176288">
    <property type="component" value="Chromosome"/>
</dbReference>
<dbReference type="KEGG" id="avu:BK816_01825"/>
<evidence type="ECO:0000256" key="10">
    <source>
        <dbReference type="ARBA" id="ARBA00034078"/>
    </source>
</evidence>
<keyword evidence="8" id="KW-0411">Iron-sulfur</keyword>
<evidence type="ECO:0000256" key="6">
    <source>
        <dbReference type="ARBA" id="ARBA00022967"/>
    </source>
</evidence>
<dbReference type="InterPro" id="IPR019574">
    <property type="entry name" value="NADH_UbQ_OxRdtase_Gsu_4Fe4S-bd"/>
</dbReference>
<evidence type="ECO:0000259" key="12">
    <source>
        <dbReference type="PROSITE" id="PS51669"/>
    </source>
</evidence>
<keyword evidence="7" id="KW-0408">Iron</keyword>
<dbReference type="GO" id="GO:0051539">
    <property type="term" value="F:4 iron, 4 sulfur cluster binding"/>
    <property type="evidence" value="ECO:0007669"/>
    <property type="project" value="UniProtKB-KW"/>
</dbReference>
<dbReference type="Pfam" id="PF00384">
    <property type="entry name" value="Molybdopterin"/>
    <property type="match status" value="1"/>
</dbReference>
<evidence type="ECO:0000256" key="1">
    <source>
        <dbReference type="ARBA" id="ARBA00001966"/>
    </source>
</evidence>
<evidence type="ECO:0000256" key="5">
    <source>
        <dbReference type="ARBA" id="ARBA00022723"/>
    </source>
</evidence>
<reference evidence="14 15" key="1">
    <citation type="submission" date="2016-10" db="EMBL/GenBank/DDBJ databases">
        <title>Actinomyces aegypiusis sp. nov., isolated from the Aegypius monachus in Qinghai Tibet Plateau China.</title>
        <authorList>
            <person name="Wang Y."/>
        </authorList>
    </citation>
    <scope>NUCLEOTIDE SEQUENCE [LARGE SCALE GENOMIC DNA]</scope>
    <source>
        <strain evidence="14 15">VUL4_3</strain>
    </source>
</reference>
<dbReference type="PROSITE" id="PS51669">
    <property type="entry name" value="4FE4S_MOW_BIS_MGD"/>
    <property type="match status" value="1"/>
</dbReference>
<dbReference type="InterPro" id="IPR006963">
    <property type="entry name" value="Mopterin_OxRdtase_4Fe-4S_dom"/>
</dbReference>
<dbReference type="Gene3D" id="3.40.228.10">
    <property type="entry name" value="Dimethylsulfoxide Reductase, domain 2"/>
    <property type="match status" value="1"/>
</dbReference>
<gene>
    <name evidence="14" type="ORF">BK816_01825</name>
</gene>
<dbReference type="PROSITE" id="PS51839">
    <property type="entry name" value="4FE4S_HC3"/>
    <property type="match status" value="1"/>
</dbReference>
<dbReference type="PROSITE" id="PS00643">
    <property type="entry name" value="COMPLEX1_75K_3"/>
    <property type="match status" value="1"/>
</dbReference>
<evidence type="ECO:0000256" key="8">
    <source>
        <dbReference type="ARBA" id="ARBA00023014"/>
    </source>
</evidence>
<keyword evidence="3" id="KW-0004">4Fe-4S</keyword>
<protein>
    <submittedName>
        <fullName evidence="14">NADH-quinone oxidoreductase subunit G</fullName>
    </submittedName>
</protein>
<dbReference type="SUPFAM" id="SSF50692">
    <property type="entry name" value="ADC-like"/>
    <property type="match status" value="1"/>
</dbReference>
<dbReference type="AlphaFoldDB" id="A0A1D9MJ29"/>
<dbReference type="Pfam" id="PF22117">
    <property type="entry name" value="Fer4_Nqo3"/>
    <property type="match status" value="1"/>
</dbReference>
<evidence type="ECO:0000313" key="14">
    <source>
        <dbReference type="EMBL" id="AOZ72189.1"/>
    </source>
</evidence>
<dbReference type="GO" id="GO:0008137">
    <property type="term" value="F:NADH dehydrogenase (ubiquinone) activity"/>
    <property type="evidence" value="ECO:0007669"/>
    <property type="project" value="InterPro"/>
</dbReference>
<dbReference type="SUPFAM" id="SSF53706">
    <property type="entry name" value="Formate dehydrogenase/DMSO reductase, domains 1-3"/>
    <property type="match status" value="1"/>
</dbReference>
<dbReference type="InterPro" id="IPR050123">
    <property type="entry name" value="Prok_molybdopt-oxidoreductase"/>
</dbReference>
<sequence>MSDQVTLTIDGAEVTVPAGTLIIRAAEQAGIRIPRFCDHPLLKPAGACRQCLVDVAAPDREGNVRPFPKPQASCTMTVMPGMIVNTQHTSEVAAKAQRGIMEFLLINHPLDCPVCDKGGECPLQNQALANGGDGSRFTGAKRVYPKPVTLTSQILLDRDRCILCQRCVRFAKQIAGDPFIDLQGRGGGSSPLDHHLHMGEQIGSFDTQVLGFADTDSNPSGNELTGTNEYAGPAGLPGVIGSTNFGPAHPGETDESGRPFASYFSGNIIQICPVGALTSAQYRFRSRPFDLVSTPSVTEHDASGAAIRVDVRRGEVTRRLAGEDAAVNEEWISDKDRFAFTWQAGDARLRYPLVRNSEGNLVETSWDDALTRVAQAMDRGRSAFLPGGRLTFEDSYAWAKFARLVGQTNDIDHRVRDLSAEENQFLASQVAGTGLGVTYTDVENAGQVLLVGLEPEDECATLFLRLRKGVTAGKLKVATIASVRTPGTLKLSANWLQAAPGTEPEMIEAISAGNPFADLAESLENGVILVGERAVSTPGTLSALVRLAERTNARLAWVPRRAGERGGVEAGTMPNLLPFGRRADEVADRAELSAVWGAELPVTTGRDAVAILEGAASSAITNLFVGGVDLRDFTDPKAAREALQAAEFVVSLEVNRTEVTELADVVLPVAPPTEKPGTFINWEGRLRPFGQALSATSLDDRQVLSRLAALRGIDLGLENLKALYAEVNDLMEHEVEATNAPNVPVPPLPSPAENQVVVATHKQLLDDALTLAGADDLRASARRPVAFVSAQTAANAGVKSGEQITLTTERGSLSLPVVVATMPNKVIWVPQNNGTNVYETLGGHGTLATLSALEVTK</sequence>
<dbReference type="GO" id="GO:0003954">
    <property type="term" value="F:NADH dehydrogenase activity"/>
    <property type="evidence" value="ECO:0007669"/>
    <property type="project" value="TreeGrafter"/>
</dbReference>
<dbReference type="OrthoDB" id="9810782at2"/>
<dbReference type="InterPro" id="IPR036010">
    <property type="entry name" value="2Fe-2S_ferredoxin-like_sf"/>
</dbReference>
<dbReference type="PANTHER" id="PTHR43105">
    <property type="entry name" value="RESPIRATORY NITRATE REDUCTASE"/>
    <property type="match status" value="1"/>
</dbReference>
<dbReference type="Pfam" id="PF13510">
    <property type="entry name" value="Fer2_4"/>
    <property type="match status" value="1"/>
</dbReference>
<dbReference type="GO" id="GO:0051537">
    <property type="term" value="F:2 iron, 2 sulfur cluster binding"/>
    <property type="evidence" value="ECO:0007669"/>
    <property type="project" value="UniProtKB-KW"/>
</dbReference>
<dbReference type="InterPro" id="IPR009010">
    <property type="entry name" value="Asp_de-COase-like_dom_sf"/>
</dbReference>
<evidence type="ECO:0000256" key="2">
    <source>
        <dbReference type="ARBA" id="ARBA00005404"/>
    </source>
</evidence>